<protein>
    <submittedName>
        <fullName evidence="1">Uncharacterized protein</fullName>
    </submittedName>
</protein>
<organism evidence="1">
    <name type="scientific">Anguilla anguilla</name>
    <name type="common">European freshwater eel</name>
    <name type="synonym">Muraena anguilla</name>
    <dbReference type="NCBI Taxonomy" id="7936"/>
    <lineage>
        <taxon>Eukaryota</taxon>
        <taxon>Metazoa</taxon>
        <taxon>Chordata</taxon>
        <taxon>Craniata</taxon>
        <taxon>Vertebrata</taxon>
        <taxon>Euteleostomi</taxon>
        <taxon>Actinopterygii</taxon>
        <taxon>Neopterygii</taxon>
        <taxon>Teleostei</taxon>
        <taxon>Anguilliformes</taxon>
        <taxon>Anguillidae</taxon>
        <taxon>Anguilla</taxon>
    </lineage>
</organism>
<reference evidence="1" key="1">
    <citation type="submission" date="2014-11" db="EMBL/GenBank/DDBJ databases">
        <authorList>
            <person name="Amaro Gonzalez C."/>
        </authorList>
    </citation>
    <scope>NUCLEOTIDE SEQUENCE</scope>
</reference>
<proteinExistence type="predicted"/>
<name>A0A0E9PCP5_ANGAN</name>
<sequence>MLVFSRLV</sequence>
<evidence type="ECO:0000313" key="1">
    <source>
        <dbReference type="EMBL" id="JAH02274.1"/>
    </source>
</evidence>
<accession>A0A0E9PCP5</accession>
<dbReference type="EMBL" id="GBXM01106303">
    <property type="protein sequence ID" value="JAH02274.1"/>
    <property type="molecule type" value="Transcribed_RNA"/>
</dbReference>
<reference evidence="1" key="2">
    <citation type="journal article" date="2015" name="Fish Shellfish Immunol.">
        <title>Early steps in the European eel (Anguilla anguilla)-Vibrio vulnificus interaction in the gills: Role of the RtxA13 toxin.</title>
        <authorList>
            <person name="Callol A."/>
            <person name="Pajuelo D."/>
            <person name="Ebbesson L."/>
            <person name="Teles M."/>
            <person name="MacKenzie S."/>
            <person name="Amaro C."/>
        </authorList>
    </citation>
    <scope>NUCLEOTIDE SEQUENCE</scope>
</reference>